<sequence length="72" mass="8155">MACRSGEPTTRLPHRTPHTLRPYYSSAFHLGSSCTTVNHAHQQLPTFVSDLLVLRISSFMAFFLIELILPLK</sequence>
<reference evidence="3" key="2">
    <citation type="submission" date="2015-01" db="EMBL/GenBank/DDBJ databases">
        <title>Evolutionary Origins and Diversification of the Mycorrhizal Mutualists.</title>
        <authorList>
            <consortium name="DOE Joint Genome Institute"/>
            <consortium name="Mycorrhizal Genomics Consortium"/>
            <person name="Kohler A."/>
            <person name="Kuo A."/>
            <person name="Nagy L.G."/>
            <person name="Floudas D."/>
            <person name="Copeland A."/>
            <person name="Barry K.W."/>
            <person name="Cichocki N."/>
            <person name="Veneault-Fourrey C."/>
            <person name="LaButti K."/>
            <person name="Lindquist E.A."/>
            <person name="Lipzen A."/>
            <person name="Lundell T."/>
            <person name="Morin E."/>
            <person name="Murat C."/>
            <person name="Riley R."/>
            <person name="Ohm R."/>
            <person name="Sun H."/>
            <person name="Tunlid A."/>
            <person name="Henrissat B."/>
            <person name="Grigoriev I.V."/>
            <person name="Hibbett D.S."/>
            <person name="Martin F."/>
        </authorList>
    </citation>
    <scope>NUCLEOTIDE SEQUENCE [LARGE SCALE GENOMIC DNA]</scope>
    <source>
        <strain evidence="3">Ve08.2h10</strain>
    </source>
</reference>
<dbReference type="Proteomes" id="UP000054538">
    <property type="component" value="Unassembled WGS sequence"/>
</dbReference>
<reference evidence="2 3" key="1">
    <citation type="submission" date="2014-04" db="EMBL/GenBank/DDBJ databases">
        <authorList>
            <consortium name="DOE Joint Genome Institute"/>
            <person name="Kuo A."/>
            <person name="Kohler A."/>
            <person name="Jargeat P."/>
            <person name="Nagy L.G."/>
            <person name="Floudas D."/>
            <person name="Copeland A."/>
            <person name="Barry K.W."/>
            <person name="Cichocki N."/>
            <person name="Veneault-Fourrey C."/>
            <person name="LaButti K."/>
            <person name="Lindquist E.A."/>
            <person name="Lipzen A."/>
            <person name="Lundell T."/>
            <person name="Morin E."/>
            <person name="Murat C."/>
            <person name="Sun H."/>
            <person name="Tunlid A."/>
            <person name="Henrissat B."/>
            <person name="Grigoriev I.V."/>
            <person name="Hibbett D.S."/>
            <person name="Martin F."/>
            <person name="Nordberg H.P."/>
            <person name="Cantor M.N."/>
            <person name="Hua S.X."/>
        </authorList>
    </citation>
    <scope>NUCLEOTIDE SEQUENCE [LARGE SCALE GENOMIC DNA]</scope>
    <source>
        <strain evidence="2 3">Ve08.2h10</strain>
    </source>
</reference>
<dbReference type="EMBL" id="KN824874">
    <property type="protein sequence ID" value="KIK98976.1"/>
    <property type="molecule type" value="Genomic_DNA"/>
</dbReference>
<proteinExistence type="predicted"/>
<evidence type="ECO:0000313" key="2">
    <source>
        <dbReference type="EMBL" id="KIK98976.1"/>
    </source>
</evidence>
<keyword evidence="1" id="KW-1133">Transmembrane helix</keyword>
<feature type="transmembrane region" description="Helical" evidence="1">
    <location>
        <begin position="52"/>
        <end position="71"/>
    </location>
</feature>
<organism evidence="2 3">
    <name type="scientific">Paxillus rubicundulus Ve08.2h10</name>
    <dbReference type="NCBI Taxonomy" id="930991"/>
    <lineage>
        <taxon>Eukaryota</taxon>
        <taxon>Fungi</taxon>
        <taxon>Dikarya</taxon>
        <taxon>Basidiomycota</taxon>
        <taxon>Agaricomycotina</taxon>
        <taxon>Agaricomycetes</taxon>
        <taxon>Agaricomycetidae</taxon>
        <taxon>Boletales</taxon>
        <taxon>Paxilineae</taxon>
        <taxon>Paxillaceae</taxon>
        <taxon>Paxillus</taxon>
    </lineage>
</organism>
<accession>A0A0D0E3Z7</accession>
<dbReference type="PROSITE" id="PS51257">
    <property type="entry name" value="PROKAR_LIPOPROTEIN"/>
    <property type="match status" value="1"/>
</dbReference>
<dbReference type="HOGENOM" id="CLU_2722935_0_0_1"/>
<dbReference type="AlphaFoldDB" id="A0A0D0E3Z7"/>
<keyword evidence="3" id="KW-1185">Reference proteome</keyword>
<dbReference type="InParanoid" id="A0A0D0E3Z7"/>
<keyword evidence="1" id="KW-0472">Membrane</keyword>
<gene>
    <name evidence="2" type="ORF">PAXRUDRAFT_609926</name>
</gene>
<protein>
    <submittedName>
        <fullName evidence="2">Uncharacterized protein</fullName>
    </submittedName>
</protein>
<evidence type="ECO:0000313" key="3">
    <source>
        <dbReference type="Proteomes" id="UP000054538"/>
    </source>
</evidence>
<name>A0A0D0E3Z7_9AGAM</name>
<evidence type="ECO:0000256" key="1">
    <source>
        <dbReference type="SAM" id="Phobius"/>
    </source>
</evidence>
<keyword evidence="1" id="KW-0812">Transmembrane</keyword>